<organism evidence="1 2">
    <name type="scientific">Filimonas effusa</name>
    <dbReference type="NCBI Taxonomy" id="2508721"/>
    <lineage>
        <taxon>Bacteria</taxon>
        <taxon>Pseudomonadati</taxon>
        <taxon>Bacteroidota</taxon>
        <taxon>Chitinophagia</taxon>
        <taxon>Chitinophagales</taxon>
        <taxon>Chitinophagaceae</taxon>
        <taxon>Filimonas</taxon>
    </lineage>
</organism>
<keyword evidence="1" id="KW-0808">Transferase</keyword>
<accession>A0A4Q1DCU6</accession>
<reference evidence="1 2" key="1">
    <citation type="submission" date="2019-01" db="EMBL/GenBank/DDBJ databases">
        <title>Filimonas sp. strain TTM-71.</title>
        <authorList>
            <person name="Chen W.-M."/>
        </authorList>
    </citation>
    <scope>NUCLEOTIDE SEQUENCE [LARGE SCALE GENOMIC DNA]</scope>
    <source>
        <strain evidence="1 2">TTM-71</strain>
    </source>
</reference>
<dbReference type="InterPro" id="IPR014942">
    <property type="entry name" value="AbiEii"/>
</dbReference>
<dbReference type="EMBL" id="SDHZ01000001">
    <property type="protein sequence ID" value="RXK87292.1"/>
    <property type="molecule type" value="Genomic_DNA"/>
</dbReference>
<protein>
    <submittedName>
        <fullName evidence="1">Nucleotidyl transferase AbiEii/AbiGii toxin family protein</fullName>
    </submittedName>
</protein>
<dbReference type="OrthoDB" id="9780929at2"/>
<dbReference type="Proteomes" id="UP000290545">
    <property type="component" value="Unassembled WGS sequence"/>
</dbReference>
<name>A0A4Q1DCU6_9BACT</name>
<gene>
    <name evidence="1" type="ORF">ESB13_11090</name>
</gene>
<dbReference type="Gene3D" id="3.10.450.620">
    <property type="entry name" value="JHP933, nucleotidyltransferase-like core domain"/>
    <property type="match status" value="1"/>
</dbReference>
<evidence type="ECO:0000313" key="1">
    <source>
        <dbReference type="EMBL" id="RXK87292.1"/>
    </source>
</evidence>
<comment type="caution">
    <text evidence="1">The sequence shown here is derived from an EMBL/GenBank/DDBJ whole genome shotgun (WGS) entry which is preliminary data.</text>
</comment>
<sequence length="340" mass="39134">MTLHHDKTLFTQAIIATAQRMEIPEIYVEKDYWVTLALQIIFTSEAGQFAIFKGGTALSKCYKLIQRFSEDIDLAAIRNTTDSKTKLTAKLKQISETIEKILPEVEVNGITNKKGMIRKTAHDYPKLGLTGVYVQGSPHIVIESSWLGTFEPNEPHTICSYITETMDKVGQQELITRFNMQPFTVQVLSIKRTFCEKIMSLVRFSYEANPHTELGRKIRHIYDLHKLLQVAEIAIFFDSNEFAEMLNTVGGDDIQSYRNNNGWLQKHPAEAIIFRDPDETWAAIRQEYTGRFKDFVYGELPNETLVLNSLKTISRRLSTVTWLHLIRPNTDEDRLRKPSE</sequence>
<evidence type="ECO:0000313" key="2">
    <source>
        <dbReference type="Proteomes" id="UP000290545"/>
    </source>
</evidence>
<dbReference type="Pfam" id="PF08843">
    <property type="entry name" value="AbiEii"/>
    <property type="match status" value="1"/>
</dbReference>
<dbReference type="AlphaFoldDB" id="A0A4Q1DCU6"/>
<dbReference type="GO" id="GO:0016740">
    <property type="term" value="F:transferase activity"/>
    <property type="evidence" value="ECO:0007669"/>
    <property type="project" value="UniProtKB-KW"/>
</dbReference>
<dbReference type="RefSeq" id="WP_129003042.1">
    <property type="nucleotide sequence ID" value="NZ_SDHZ01000001.1"/>
</dbReference>
<keyword evidence="2" id="KW-1185">Reference proteome</keyword>
<proteinExistence type="predicted"/>